<proteinExistence type="inferred from homology"/>
<feature type="binding site" evidence="11">
    <location>
        <position position="306"/>
    </location>
    <ligand>
        <name>Mg(2+)</name>
        <dbReference type="ChEBI" id="CHEBI:18420"/>
    </ligand>
</feature>
<evidence type="ECO:0000256" key="6">
    <source>
        <dbReference type="ARBA" id="ARBA00022827"/>
    </source>
</evidence>
<sequence>MTNFHRRIFQTGIVLLVFLLLLFFSFEQQKKQSSGTDETAKAPISDTAFKLNTVVTVTLYDSTDENLLAEAIDLCDKYENLFSRTRPTSELYQLNHGLLPQEDGFFCISPEMTELLTAALSYCEKSGGAFDITIGPVSALWDFTSEEKVVPSDAEISAALPLVDYRKVIVKENRVRFLQEGMQLDLGAIAKGYIADKIKEFLLEHGVKSAVINLGGNVLCVGEKPDGDAFGIGIQKPFAKRSETVSTIQVRDKSIVSSGIYERSFEKDGKFYHHLLNPKTGYPYDNSLVSVTILSEKSVDGDGLSTACFSLGLEEGMNFIEDLPDTEAVFITEDYKLHYSSGFPRS</sequence>
<dbReference type="Proteomes" id="UP000294613">
    <property type="component" value="Unassembled WGS sequence"/>
</dbReference>
<evidence type="ECO:0000256" key="3">
    <source>
        <dbReference type="ARBA" id="ARBA00022630"/>
    </source>
</evidence>
<gene>
    <name evidence="13" type="ORF">EDD74_103132</name>
    <name evidence="12" type="ORF">FAEUMB_24450</name>
</gene>
<evidence type="ECO:0000256" key="2">
    <source>
        <dbReference type="ARBA" id="ARBA00016337"/>
    </source>
</evidence>
<dbReference type="EMBL" id="SLZV01000003">
    <property type="protein sequence ID" value="TCS69681.1"/>
    <property type="molecule type" value="Genomic_DNA"/>
</dbReference>
<dbReference type="RefSeq" id="WP_116442083.1">
    <property type="nucleotide sequence ID" value="NZ_BHEO01000008.1"/>
</dbReference>
<protein>
    <recommendedName>
        <fullName evidence="2 10">FAD:protein FMN transferase</fullName>
        <ecNumber evidence="1 10">2.7.1.180</ecNumber>
    </recommendedName>
    <alternativeName>
        <fullName evidence="8 10">Flavin transferase</fullName>
    </alternativeName>
</protein>
<evidence type="ECO:0000313" key="12">
    <source>
        <dbReference type="EMBL" id="GBU05904.1"/>
    </source>
</evidence>
<dbReference type="Pfam" id="PF02424">
    <property type="entry name" value="ApbE"/>
    <property type="match status" value="1"/>
</dbReference>
<evidence type="ECO:0000313" key="14">
    <source>
        <dbReference type="Proteomes" id="UP000294613"/>
    </source>
</evidence>
<feature type="binding site" evidence="11">
    <location>
        <position position="302"/>
    </location>
    <ligand>
        <name>Mg(2+)</name>
        <dbReference type="ChEBI" id="CHEBI:18420"/>
    </ligand>
</feature>
<dbReference type="EMBL" id="BHEO01000008">
    <property type="protein sequence ID" value="GBU05904.1"/>
    <property type="molecule type" value="Genomic_DNA"/>
</dbReference>
<feature type="binding site" evidence="11">
    <location>
        <position position="188"/>
    </location>
    <ligand>
        <name>Mg(2+)</name>
        <dbReference type="ChEBI" id="CHEBI:18420"/>
    </ligand>
</feature>
<comment type="caution">
    <text evidence="13">The sequence shown here is derived from an EMBL/GenBank/DDBJ whole genome shotgun (WGS) entry which is preliminary data.</text>
</comment>
<evidence type="ECO:0000256" key="11">
    <source>
        <dbReference type="PIRSR" id="PIRSR006268-2"/>
    </source>
</evidence>
<evidence type="ECO:0000256" key="9">
    <source>
        <dbReference type="ARBA" id="ARBA00048540"/>
    </source>
</evidence>
<dbReference type="GO" id="GO:0016740">
    <property type="term" value="F:transferase activity"/>
    <property type="evidence" value="ECO:0007669"/>
    <property type="project" value="UniProtKB-UniRule"/>
</dbReference>
<keyword evidence="15" id="KW-1185">Reference proteome</keyword>
<dbReference type="Proteomes" id="UP000702954">
    <property type="component" value="Unassembled WGS sequence"/>
</dbReference>
<name>A0A4R3JRI0_9FIRM</name>
<comment type="catalytic activity">
    <reaction evidence="9 10">
        <text>L-threonyl-[protein] + FAD = FMN-L-threonyl-[protein] + AMP + H(+)</text>
        <dbReference type="Rhea" id="RHEA:36847"/>
        <dbReference type="Rhea" id="RHEA-COMP:11060"/>
        <dbReference type="Rhea" id="RHEA-COMP:11061"/>
        <dbReference type="ChEBI" id="CHEBI:15378"/>
        <dbReference type="ChEBI" id="CHEBI:30013"/>
        <dbReference type="ChEBI" id="CHEBI:57692"/>
        <dbReference type="ChEBI" id="CHEBI:74257"/>
        <dbReference type="ChEBI" id="CHEBI:456215"/>
        <dbReference type="EC" id="2.7.1.180"/>
    </reaction>
</comment>
<dbReference type="EC" id="2.7.1.180" evidence="1 10"/>
<evidence type="ECO:0000256" key="4">
    <source>
        <dbReference type="ARBA" id="ARBA00022679"/>
    </source>
</evidence>
<evidence type="ECO:0000256" key="7">
    <source>
        <dbReference type="ARBA" id="ARBA00022842"/>
    </source>
</evidence>
<keyword evidence="13" id="KW-0449">Lipoprotein</keyword>
<dbReference type="GO" id="GO:0046872">
    <property type="term" value="F:metal ion binding"/>
    <property type="evidence" value="ECO:0007669"/>
    <property type="project" value="UniProtKB-UniRule"/>
</dbReference>
<keyword evidence="3 10" id="KW-0285">Flavoprotein</keyword>
<dbReference type="InterPro" id="IPR003374">
    <property type="entry name" value="ApbE-like_sf"/>
</dbReference>
<dbReference type="SUPFAM" id="SSF143631">
    <property type="entry name" value="ApbE-like"/>
    <property type="match status" value="1"/>
</dbReference>
<accession>A0A4R3JRI0</accession>
<evidence type="ECO:0000313" key="13">
    <source>
        <dbReference type="EMBL" id="TCS69681.1"/>
    </source>
</evidence>
<keyword evidence="5 10" id="KW-0479">Metal-binding</keyword>
<dbReference type="AlphaFoldDB" id="A0A4R3JRI0"/>
<dbReference type="PANTHER" id="PTHR30040">
    <property type="entry name" value="THIAMINE BIOSYNTHESIS LIPOPROTEIN APBE"/>
    <property type="match status" value="1"/>
</dbReference>
<dbReference type="InterPro" id="IPR024932">
    <property type="entry name" value="ApbE"/>
</dbReference>
<evidence type="ECO:0000256" key="1">
    <source>
        <dbReference type="ARBA" id="ARBA00011955"/>
    </source>
</evidence>
<evidence type="ECO:0000313" key="15">
    <source>
        <dbReference type="Proteomes" id="UP000702954"/>
    </source>
</evidence>
<reference evidence="12 15" key="1">
    <citation type="journal article" date="2018" name="Int. J. Syst. Evol. Microbiol.">
        <title>Draft Genome Sequence of Faecalimonas umbilicata JCM 30896T, an Acetate-Producing Bacterium Isolated from Human Feces.</title>
        <authorList>
            <person name="Sakamoto M."/>
            <person name="Ikeyama N."/>
            <person name="Yuki M."/>
            <person name="Ohkuma M."/>
        </authorList>
    </citation>
    <scope>NUCLEOTIDE SEQUENCE [LARGE SCALE GENOMIC DNA]</scope>
    <source>
        <strain evidence="12 15">EGH7</strain>
    </source>
</reference>
<evidence type="ECO:0000256" key="5">
    <source>
        <dbReference type="ARBA" id="ARBA00022723"/>
    </source>
</evidence>
<keyword evidence="7 10" id="KW-0460">Magnesium</keyword>
<reference evidence="13 14" key="2">
    <citation type="submission" date="2019-03" db="EMBL/GenBank/DDBJ databases">
        <title>Genomic Encyclopedia of Type Strains, Phase IV (KMG-IV): sequencing the most valuable type-strain genomes for metagenomic binning, comparative biology and taxonomic classification.</title>
        <authorList>
            <person name="Goeker M."/>
        </authorList>
    </citation>
    <scope>NUCLEOTIDE SEQUENCE [LARGE SCALE GENOMIC DNA]</scope>
    <source>
        <strain evidence="13 14">DSM 103426</strain>
    </source>
</reference>
<dbReference type="PIRSF" id="PIRSF006268">
    <property type="entry name" value="ApbE"/>
    <property type="match status" value="1"/>
</dbReference>
<dbReference type="PANTHER" id="PTHR30040:SF2">
    <property type="entry name" value="FAD:PROTEIN FMN TRANSFERASE"/>
    <property type="match status" value="1"/>
</dbReference>
<keyword evidence="4 10" id="KW-0808">Transferase</keyword>
<comment type="similarity">
    <text evidence="10">Belongs to the ApbE family.</text>
</comment>
<organism evidence="13 14">
    <name type="scientific">Faecalimonas umbilicata</name>
    <dbReference type="NCBI Taxonomy" id="1912855"/>
    <lineage>
        <taxon>Bacteria</taxon>
        <taxon>Bacillati</taxon>
        <taxon>Bacillota</taxon>
        <taxon>Clostridia</taxon>
        <taxon>Lachnospirales</taxon>
        <taxon>Lachnospiraceae</taxon>
        <taxon>Faecalimonas</taxon>
    </lineage>
</organism>
<evidence type="ECO:0000256" key="8">
    <source>
        <dbReference type="ARBA" id="ARBA00031306"/>
    </source>
</evidence>
<comment type="cofactor">
    <cofactor evidence="11">
        <name>Mg(2+)</name>
        <dbReference type="ChEBI" id="CHEBI:18420"/>
    </cofactor>
    <cofactor evidence="11">
        <name>Mn(2+)</name>
        <dbReference type="ChEBI" id="CHEBI:29035"/>
    </cofactor>
    <text evidence="11">Magnesium. Can also use manganese.</text>
</comment>
<evidence type="ECO:0000256" key="10">
    <source>
        <dbReference type="PIRNR" id="PIRNR006268"/>
    </source>
</evidence>
<dbReference type="Gene3D" id="3.10.520.10">
    <property type="entry name" value="ApbE-like domains"/>
    <property type="match status" value="1"/>
</dbReference>
<keyword evidence="6 10" id="KW-0274">FAD</keyword>